<proteinExistence type="predicted"/>
<organism evidence="2 3">
    <name type="scientific">Gilliamella apicola</name>
    <dbReference type="NCBI Taxonomy" id="1196095"/>
    <lineage>
        <taxon>Bacteria</taxon>
        <taxon>Pseudomonadati</taxon>
        <taxon>Pseudomonadota</taxon>
        <taxon>Gammaproteobacteria</taxon>
        <taxon>Orbales</taxon>
        <taxon>Orbaceae</taxon>
        <taxon>Gilliamella</taxon>
    </lineage>
</organism>
<dbReference type="Pfam" id="PF05762">
    <property type="entry name" value="VWA_CoxE"/>
    <property type="match status" value="1"/>
</dbReference>
<evidence type="ECO:0000313" key="3">
    <source>
        <dbReference type="Proteomes" id="UP000247483"/>
    </source>
</evidence>
<dbReference type="PANTHER" id="PTHR30634:SF16">
    <property type="entry name" value="OUTER-MEMBRANE LIPOPROTEIN LOLB"/>
    <property type="match status" value="1"/>
</dbReference>
<accession>A0A2V4ENG8</accession>
<name>A0A2V4ENG8_9GAMM</name>
<reference evidence="2 3" key="1">
    <citation type="submission" date="2018-05" db="EMBL/GenBank/DDBJ databases">
        <title>Reference genomes for bee gut microbiota database.</title>
        <authorList>
            <person name="Ellegaard K.M."/>
        </authorList>
    </citation>
    <scope>NUCLEOTIDE SEQUENCE [LARGE SCALE GENOMIC DNA]</scope>
    <source>
        <strain evidence="2 3">ESL0177</strain>
    </source>
</reference>
<comment type="caution">
    <text evidence="2">The sequence shown here is derived from an EMBL/GenBank/DDBJ whole genome shotgun (WGS) entry which is preliminary data.</text>
</comment>
<dbReference type="InterPro" id="IPR036465">
    <property type="entry name" value="vWFA_dom_sf"/>
</dbReference>
<dbReference type="Proteomes" id="UP000247483">
    <property type="component" value="Unassembled WGS sequence"/>
</dbReference>
<dbReference type="EMBL" id="QGLP01000004">
    <property type="protein sequence ID" value="PXZ06058.1"/>
    <property type="molecule type" value="Genomic_DNA"/>
</dbReference>
<dbReference type="AlphaFoldDB" id="A0A2V4ENG8"/>
<dbReference type="RefSeq" id="WP_110423124.1">
    <property type="nucleotide sequence ID" value="NZ_QGLP01000004.1"/>
</dbReference>
<evidence type="ECO:0000313" key="2">
    <source>
        <dbReference type="EMBL" id="PXZ06058.1"/>
    </source>
</evidence>
<evidence type="ECO:0000259" key="1">
    <source>
        <dbReference type="SMART" id="SM00327"/>
    </source>
</evidence>
<dbReference type="InterPro" id="IPR050458">
    <property type="entry name" value="LolB"/>
</dbReference>
<dbReference type="PANTHER" id="PTHR30634">
    <property type="entry name" value="OUTER MEMBRANE LOLAB LIPOPROTEIN INSERTION APPARATUS"/>
    <property type="match status" value="1"/>
</dbReference>
<dbReference type="Gene3D" id="3.40.50.410">
    <property type="entry name" value="von Willebrand factor, type A domain"/>
    <property type="match status" value="1"/>
</dbReference>
<feature type="domain" description="VWFA" evidence="1">
    <location>
        <begin position="228"/>
        <end position="387"/>
    </location>
</feature>
<gene>
    <name evidence="2" type="ORF">DKK79_05175</name>
</gene>
<dbReference type="InterPro" id="IPR008912">
    <property type="entry name" value="Uncharacterised_CoxE"/>
</dbReference>
<dbReference type="SMART" id="SM00327">
    <property type="entry name" value="VWA"/>
    <property type="match status" value="1"/>
</dbReference>
<protein>
    <submittedName>
        <fullName evidence="2">VWA containing CoxE family protein</fullName>
    </submittedName>
</protein>
<dbReference type="SUPFAM" id="SSF53300">
    <property type="entry name" value="vWA-like"/>
    <property type="match status" value="1"/>
</dbReference>
<sequence length="391" mass="44860">MNNDKQTKEDSKPDEQIKRWRLILGQYADEHLNPNNDLNPYDRQIDQALNYLYQNEYRSRGLLTKDENASKSKYGGKDNSVYNTVNWLRQTRKLFPKSTFERMQNQAIERYQLEGILNDPNAVKELQPNFNSVRLLMNLRGKLNNSVQEEVKALIKKVVDEILQKIKTNFINALTGKKNRFRRSSIKSNQNFDWRATIKANLKHFDQDKQRIIIEKAIFNSRATRQFPWDIILCVDQSGSMDTSIFYSAICASIITQLPAVNLHLLVFDTQVVDLTHLASDPVEILMTVQLGGGTNIGYALNYAEQKITNPSRTIMVIVSDFYEGVSLTNLYNTVARLNANRVKMLGLAALDYDATPVYDLQVSQQLANRGMQIAALTPEHFATWLAEVMK</sequence>
<dbReference type="InterPro" id="IPR002035">
    <property type="entry name" value="VWF_A"/>
</dbReference>